<evidence type="ECO:0000256" key="11">
    <source>
        <dbReference type="ARBA" id="ARBA00022723"/>
    </source>
</evidence>
<evidence type="ECO:0000256" key="5">
    <source>
        <dbReference type="ARBA" id="ARBA00022475"/>
    </source>
</evidence>
<dbReference type="GO" id="GO:0046872">
    <property type="term" value="F:metal ion binding"/>
    <property type="evidence" value="ECO:0007669"/>
    <property type="project" value="UniProtKB-KW"/>
</dbReference>
<dbReference type="GO" id="GO:0008033">
    <property type="term" value="P:tRNA processing"/>
    <property type="evidence" value="ECO:0007669"/>
    <property type="project" value="UniProtKB-KW"/>
</dbReference>
<evidence type="ECO:0000256" key="18">
    <source>
        <dbReference type="SAM" id="MobiDB-lite"/>
    </source>
</evidence>
<evidence type="ECO:0000256" key="3">
    <source>
        <dbReference type="ARBA" id="ARBA00005663"/>
    </source>
</evidence>
<evidence type="ECO:0000256" key="10">
    <source>
        <dbReference type="ARBA" id="ARBA00022722"/>
    </source>
</evidence>
<evidence type="ECO:0000256" key="15">
    <source>
        <dbReference type="ARBA" id="ARBA00022842"/>
    </source>
</evidence>
<evidence type="ECO:0000256" key="12">
    <source>
        <dbReference type="ARBA" id="ARBA00022730"/>
    </source>
</evidence>
<evidence type="ECO:0000256" key="17">
    <source>
        <dbReference type="ARBA" id="ARBA00023136"/>
    </source>
</evidence>
<evidence type="ECO:0000259" key="19">
    <source>
        <dbReference type="SMART" id="SM00316"/>
    </source>
</evidence>
<dbReference type="Proteomes" id="UP000435649">
    <property type="component" value="Unassembled WGS sequence"/>
</dbReference>
<protein>
    <recommendedName>
        <fullName evidence="4">Ribonuclease G</fullName>
    </recommendedName>
</protein>
<evidence type="ECO:0000256" key="16">
    <source>
        <dbReference type="ARBA" id="ARBA00022884"/>
    </source>
</evidence>
<dbReference type="PANTHER" id="PTHR30001">
    <property type="entry name" value="RIBONUCLEASE"/>
    <property type="match status" value="1"/>
</dbReference>
<evidence type="ECO:0000256" key="1">
    <source>
        <dbReference type="ARBA" id="ARBA00001946"/>
    </source>
</evidence>
<keyword evidence="21" id="KW-1185">Reference proteome</keyword>
<evidence type="ECO:0000256" key="14">
    <source>
        <dbReference type="ARBA" id="ARBA00022801"/>
    </source>
</evidence>
<reference evidence="20 21" key="1">
    <citation type="submission" date="2019-08" db="EMBL/GenBank/DDBJ databases">
        <title>In-depth cultivation of the pig gut microbiome towards novel bacterial diversity and tailored functional studies.</title>
        <authorList>
            <person name="Wylensek D."/>
            <person name="Hitch T.C.A."/>
            <person name="Clavel T."/>
        </authorList>
    </citation>
    <scope>NUCLEOTIDE SEQUENCE [LARGE SCALE GENOMIC DNA]</scope>
    <source>
        <strain evidence="20 21">BBE-744-WT-12</strain>
    </source>
</reference>
<dbReference type="Pfam" id="PF20833">
    <property type="entry name" value="RNase_E_G_Thio"/>
    <property type="match status" value="1"/>
</dbReference>
<evidence type="ECO:0000256" key="6">
    <source>
        <dbReference type="ARBA" id="ARBA00022490"/>
    </source>
</evidence>
<evidence type="ECO:0000256" key="4">
    <source>
        <dbReference type="ARBA" id="ARBA00017719"/>
    </source>
</evidence>
<gene>
    <name evidence="20" type="ORF">FYJ85_04100</name>
</gene>
<dbReference type="GO" id="GO:0004540">
    <property type="term" value="F:RNA nuclease activity"/>
    <property type="evidence" value="ECO:0007669"/>
    <property type="project" value="InterPro"/>
</dbReference>
<keyword evidence="13" id="KW-0255">Endonuclease</keyword>
<keyword evidence="10" id="KW-0540">Nuclease</keyword>
<dbReference type="InterPro" id="IPR003029">
    <property type="entry name" value="S1_domain"/>
</dbReference>
<dbReference type="GO" id="GO:0006364">
    <property type="term" value="P:rRNA processing"/>
    <property type="evidence" value="ECO:0007669"/>
    <property type="project" value="UniProtKB-KW"/>
</dbReference>
<dbReference type="GO" id="GO:0019843">
    <property type="term" value="F:rRNA binding"/>
    <property type="evidence" value="ECO:0007669"/>
    <property type="project" value="UniProtKB-KW"/>
</dbReference>
<dbReference type="EMBL" id="VUNS01000003">
    <property type="protein sequence ID" value="MST96228.1"/>
    <property type="molecule type" value="Genomic_DNA"/>
</dbReference>
<feature type="region of interest" description="Disordered" evidence="18">
    <location>
        <begin position="96"/>
        <end position="123"/>
    </location>
</feature>
<keyword evidence="11" id="KW-0479">Metal-binding</keyword>
<dbReference type="CDD" id="cd04453">
    <property type="entry name" value="S1_RNase_E"/>
    <property type="match status" value="1"/>
</dbReference>
<keyword evidence="7" id="KW-0997">Cell inner membrane</keyword>
<dbReference type="SMART" id="SM00316">
    <property type="entry name" value="S1"/>
    <property type="match status" value="1"/>
</dbReference>
<keyword evidence="8" id="KW-0698">rRNA processing</keyword>
<name>A0A844G0W4_9BACT</name>
<comment type="similarity">
    <text evidence="3">Belongs to the RNase E/G family. RNase G subfamily.</text>
</comment>
<evidence type="ECO:0000256" key="9">
    <source>
        <dbReference type="ARBA" id="ARBA00022694"/>
    </source>
</evidence>
<evidence type="ECO:0000256" key="8">
    <source>
        <dbReference type="ARBA" id="ARBA00022552"/>
    </source>
</evidence>
<evidence type="ECO:0000256" key="7">
    <source>
        <dbReference type="ARBA" id="ARBA00022519"/>
    </source>
</evidence>
<dbReference type="InterPro" id="IPR048583">
    <property type="entry name" value="RNase_E_G_thioredoxin-like"/>
</dbReference>
<dbReference type="GO" id="GO:0005737">
    <property type="term" value="C:cytoplasm"/>
    <property type="evidence" value="ECO:0007669"/>
    <property type="project" value="UniProtKB-SubCell"/>
</dbReference>
<evidence type="ECO:0000256" key="2">
    <source>
        <dbReference type="ARBA" id="ARBA00004496"/>
    </source>
</evidence>
<comment type="cofactor">
    <cofactor evidence="1">
        <name>Mg(2+)</name>
        <dbReference type="ChEBI" id="CHEBI:18420"/>
    </cofactor>
</comment>
<comment type="caution">
    <text evidence="20">The sequence shown here is derived from an EMBL/GenBank/DDBJ whole genome shotgun (WGS) entry which is preliminary data.</text>
</comment>
<keyword evidence="12" id="KW-0699">rRNA-binding</keyword>
<feature type="domain" description="S1 motif" evidence="19">
    <location>
        <begin position="40"/>
        <end position="168"/>
    </location>
</feature>
<comment type="subcellular location">
    <subcellularLocation>
        <location evidence="2">Cytoplasm</location>
    </subcellularLocation>
</comment>
<keyword evidence="16" id="KW-0694">RNA-binding</keyword>
<dbReference type="InterPro" id="IPR012340">
    <property type="entry name" value="NA-bd_OB-fold"/>
</dbReference>
<dbReference type="RefSeq" id="WP_154417074.1">
    <property type="nucleotide sequence ID" value="NZ_CALXOB010000016.1"/>
</dbReference>
<dbReference type="NCBIfam" id="TIGR00757">
    <property type="entry name" value="RNaseEG"/>
    <property type="match status" value="1"/>
</dbReference>
<evidence type="ECO:0000313" key="20">
    <source>
        <dbReference type="EMBL" id="MST96228.1"/>
    </source>
</evidence>
<dbReference type="Gene3D" id="3.40.1260.20">
    <property type="entry name" value="Ribonuclease E, catalytic domain"/>
    <property type="match status" value="1"/>
</dbReference>
<keyword evidence="5" id="KW-1003">Cell membrane</keyword>
<evidence type="ECO:0000313" key="21">
    <source>
        <dbReference type="Proteomes" id="UP000435649"/>
    </source>
</evidence>
<dbReference type="Gene3D" id="2.40.50.140">
    <property type="entry name" value="Nucleic acid-binding proteins"/>
    <property type="match status" value="1"/>
</dbReference>
<keyword evidence="17" id="KW-0472">Membrane</keyword>
<dbReference type="Pfam" id="PF10150">
    <property type="entry name" value="RNase_E_G"/>
    <property type="match status" value="1"/>
</dbReference>
<proteinExistence type="inferred from homology"/>
<dbReference type="GO" id="GO:0004519">
    <property type="term" value="F:endonuclease activity"/>
    <property type="evidence" value="ECO:0007669"/>
    <property type="project" value="UniProtKB-KW"/>
</dbReference>
<dbReference type="SUPFAM" id="SSF50249">
    <property type="entry name" value="Nucleic acid-binding proteins"/>
    <property type="match status" value="1"/>
</dbReference>
<keyword evidence="14" id="KW-0378">Hydrolase</keyword>
<organism evidence="20 21">
    <name type="scientific">Victivallis lenta</name>
    <dbReference type="NCBI Taxonomy" id="2606640"/>
    <lineage>
        <taxon>Bacteria</taxon>
        <taxon>Pseudomonadati</taxon>
        <taxon>Lentisphaerota</taxon>
        <taxon>Lentisphaeria</taxon>
        <taxon>Victivallales</taxon>
        <taxon>Victivallaceae</taxon>
        <taxon>Victivallis</taxon>
    </lineage>
</organism>
<sequence>MEKTCKQMILNCEKLERRFAMLNGGRLEEYQIERDDSGPKVGNIYLGRIINLEPSLQAAFIDIGAEKNAFLHYHEMLPGGDELLEKQINEEDAAEEAARNGSGDAPIAARRKKRQEGKPGSKAISEALRRKKKLTVADIPEFFKPGMELLVQVVKSPIGTKGARVTTNMSIPGRYLVLMPYSEHIGLSTRIEGGQERDRLRKILASLELPEGMGLICRTVGEGRKATFFKRDLELLLDYWRKIETAMETKKAPFEVFAEPNLVERTIRDFMTEEIGGIVVDDKAACKQITDTLKRIGGAKMAEKVTFYNSPKPIFDHYRINDQLREVYQREVRLPGGGCICIDETEALIAIDVNSGRGRKGTDQPEFILKTNLEAAAEIARQLRLRNIGGLVVLDFIDMKAAKDRDEVLRTMKKLVKDDRAKTKVLPISKLGLMEMTRQREHESILDQVYNPCPYCSGTGLVKSPVTMSVEIQRRLNSVLRDRRYKDVPVRVIMHPDVLARLRNEDAKLLTDIEQKYNHTLSFRADPLLHYEEFRLVDPDTGAELR</sequence>
<keyword evidence="15" id="KW-0460">Magnesium</keyword>
<evidence type="ECO:0000256" key="13">
    <source>
        <dbReference type="ARBA" id="ARBA00022759"/>
    </source>
</evidence>
<dbReference type="InterPro" id="IPR004659">
    <property type="entry name" value="RNase_E/G"/>
</dbReference>
<keyword evidence="6" id="KW-0963">Cytoplasm</keyword>
<dbReference type="GO" id="GO:0016787">
    <property type="term" value="F:hydrolase activity"/>
    <property type="evidence" value="ECO:0007669"/>
    <property type="project" value="UniProtKB-KW"/>
</dbReference>
<dbReference type="AlphaFoldDB" id="A0A844G0W4"/>
<keyword evidence="9" id="KW-0819">tRNA processing</keyword>
<dbReference type="PANTHER" id="PTHR30001:SF1">
    <property type="entry name" value="RIBONUCLEASE E_G-LIKE PROTEIN, CHLOROPLASTIC"/>
    <property type="match status" value="1"/>
</dbReference>
<dbReference type="InterPro" id="IPR019307">
    <property type="entry name" value="RNA-bd_AU-1/RNase_E/G"/>
</dbReference>
<accession>A0A844G0W4</accession>